<accession>A0ABD2B8H0</accession>
<feature type="non-terminal residue" evidence="2">
    <location>
        <position position="354"/>
    </location>
</feature>
<reference evidence="2 3" key="1">
    <citation type="journal article" date="2024" name="Ann. Entomol. Soc. Am.">
        <title>Genomic analyses of the southern and eastern yellowjacket wasps (Hymenoptera: Vespidae) reveal evolutionary signatures of social life.</title>
        <authorList>
            <person name="Catto M.A."/>
            <person name="Caine P.B."/>
            <person name="Orr S.E."/>
            <person name="Hunt B.G."/>
            <person name="Goodisman M.A.D."/>
        </authorList>
    </citation>
    <scope>NUCLEOTIDE SEQUENCE [LARGE SCALE GENOMIC DNA]</scope>
    <source>
        <strain evidence="2">233</strain>
        <tissue evidence="2">Head and thorax</tissue>
    </source>
</reference>
<keyword evidence="3" id="KW-1185">Reference proteome</keyword>
<name>A0ABD2B8H0_VESSQ</name>
<organism evidence="2 3">
    <name type="scientific">Vespula squamosa</name>
    <name type="common">Southern yellow jacket</name>
    <name type="synonym">Wasp</name>
    <dbReference type="NCBI Taxonomy" id="30214"/>
    <lineage>
        <taxon>Eukaryota</taxon>
        <taxon>Metazoa</taxon>
        <taxon>Ecdysozoa</taxon>
        <taxon>Arthropoda</taxon>
        <taxon>Hexapoda</taxon>
        <taxon>Insecta</taxon>
        <taxon>Pterygota</taxon>
        <taxon>Neoptera</taxon>
        <taxon>Endopterygota</taxon>
        <taxon>Hymenoptera</taxon>
        <taxon>Apocrita</taxon>
        <taxon>Aculeata</taxon>
        <taxon>Vespoidea</taxon>
        <taxon>Vespidae</taxon>
        <taxon>Vespinae</taxon>
        <taxon>Vespula</taxon>
    </lineage>
</organism>
<dbReference type="AlphaFoldDB" id="A0ABD2B8H0"/>
<gene>
    <name evidence="2" type="ORF">V1478_006659</name>
</gene>
<dbReference type="Proteomes" id="UP001607302">
    <property type="component" value="Unassembled WGS sequence"/>
</dbReference>
<proteinExistence type="predicted"/>
<comment type="caution">
    <text evidence="2">The sequence shown here is derived from an EMBL/GenBank/DDBJ whole genome shotgun (WGS) entry which is preliminary data.</text>
</comment>
<evidence type="ECO:0000313" key="3">
    <source>
        <dbReference type="Proteomes" id="UP001607302"/>
    </source>
</evidence>
<protein>
    <submittedName>
        <fullName evidence="2">Uncharacterized protein</fullName>
    </submittedName>
</protein>
<sequence>MCIWHVVSSSSSSNSSGSSSSGGGGSSSSSSSSNSSSSGSSSSSSSSSGSGRRRRRRGSGGWDLEIKIKKTSSVRIRASFFETVVFPVRLFLFDRTIDFAVTLEYTVVDAKREEERKGQESLDADQTSQTPRILRLRRLPTRWKLVKPVSSLFSGSSTSIYYTSTCSRCSTLEEGERAKLEFSLRALLRRIDRYWTHLRGSVCISSTCTPSLRVSGRYLRRQRTPSWWYKEDDTPRRVLREYGSAMTRDDANARSQIERRLRDKVDDVCDQNLYLRSSRSRENKAVNGVSCLVTLARWNRIVHRISNFLTFNATYAGVIQHEKDFNYTILLGNLLGISTCLPTGDLRVTCTSSR</sequence>
<feature type="compositionally biased region" description="Low complexity" evidence="1">
    <location>
        <begin position="8"/>
        <end position="19"/>
    </location>
</feature>
<evidence type="ECO:0000256" key="1">
    <source>
        <dbReference type="SAM" id="MobiDB-lite"/>
    </source>
</evidence>
<feature type="region of interest" description="Disordered" evidence="1">
    <location>
        <begin position="1"/>
        <end position="61"/>
    </location>
</feature>
<dbReference type="EMBL" id="JAUDFV010000132">
    <property type="protein sequence ID" value="KAL2729027.1"/>
    <property type="molecule type" value="Genomic_DNA"/>
</dbReference>
<evidence type="ECO:0000313" key="2">
    <source>
        <dbReference type="EMBL" id="KAL2729027.1"/>
    </source>
</evidence>
<feature type="compositionally biased region" description="Low complexity" evidence="1">
    <location>
        <begin position="27"/>
        <end position="50"/>
    </location>
</feature>